<dbReference type="PROSITE" id="PS51257">
    <property type="entry name" value="PROKAR_LIPOPROTEIN"/>
    <property type="match status" value="1"/>
</dbReference>
<organism evidence="1 2">
    <name type="scientific">Chryseolinea serpens</name>
    <dbReference type="NCBI Taxonomy" id="947013"/>
    <lineage>
        <taxon>Bacteria</taxon>
        <taxon>Pseudomonadati</taxon>
        <taxon>Bacteroidota</taxon>
        <taxon>Cytophagia</taxon>
        <taxon>Cytophagales</taxon>
        <taxon>Fulvivirgaceae</taxon>
        <taxon>Chryseolinea</taxon>
    </lineage>
</organism>
<evidence type="ECO:0000313" key="1">
    <source>
        <dbReference type="EMBL" id="SHG98300.1"/>
    </source>
</evidence>
<gene>
    <name evidence="1" type="ORF">SAMN04488109_2745</name>
</gene>
<dbReference type="EMBL" id="FQWQ01000001">
    <property type="protein sequence ID" value="SHG98300.1"/>
    <property type="molecule type" value="Genomic_DNA"/>
</dbReference>
<accession>A0A1M5P945</accession>
<name>A0A1M5P945_9BACT</name>
<evidence type="ECO:0000313" key="2">
    <source>
        <dbReference type="Proteomes" id="UP000184212"/>
    </source>
</evidence>
<dbReference type="InterPro" id="IPR025366">
    <property type="entry name" value="DUF4270"/>
</dbReference>
<keyword evidence="2" id="KW-1185">Reference proteome</keyword>
<dbReference type="Proteomes" id="UP000184212">
    <property type="component" value="Unassembled WGS sequence"/>
</dbReference>
<proteinExistence type="predicted"/>
<dbReference type="AlphaFoldDB" id="A0A1M5P945"/>
<dbReference type="STRING" id="947013.SAMN04488109_2745"/>
<dbReference type="OrthoDB" id="1092930at2"/>
<evidence type="ECO:0008006" key="3">
    <source>
        <dbReference type="Google" id="ProtNLM"/>
    </source>
</evidence>
<reference evidence="1 2" key="1">
    <citation type="submission" date="2016-11" db="EMBL/GenBank/DDBJ databases">
        <authorList>
            <person name="Jaros S."/>
            <person name="Januszkiewicz K."/>
            <person name="Wedrychowicz H."/>
        </authorList>
    </citation>
    <scope>NUCLEOTIDE SEQUENCE [LARGE SCALE GENOMIC DNA]</scope>
    <source>
        <strain evidence="1 2">DSM 24574</strain>
    </source>
</reference>
<protein>
    <recommendedName>
        <fullName evidence="3">DUF4270 domain-containing protein</fullName>
    </recommendedName>
</protein>
<dbReference type="RefSeq" id="WP_084138077.1">
    <property type="nucleotide sequence ID" value="NZ_FQWQ01000001.1"/>
</dbReference>
<dbReference type="Pfam" id="PF14092">
    <property type="entry name" value="DUF4270"/>
    <property type="match status" value="1"/>
</dbReference>
<sequence>MNLWVNRIGQLTILAVALFFLACQEDVSLLGYKNPNSNLKVSYVEIPIASSVLLMDSIRTSNFTYSGETNRLLVGTYNDEVFGNITASAFTQYFTNTADTLRGSAVFDSVSLRLKYDFYTYGTADGSGQSLSVYELDNPIDTLGYYVNHSNIPASALLGTKTYGVNSTDFKKFVTDGKDTIITLNVPLESSFGERIFNSALEYRTQYIEAKAAGKTAAEIGKLMFINPSKFSQQFKGIAIKPNSGDKIVGFDPTSAESRIILHYHDAKDDSLTMSLPLTTVYGFNQIKTDRSATVLGEVNDFYNDYLVDNDNRYVQSGTGVVTKLDFSKFYEFADTLKNSVIHSAEMVIENVQSSPVNLPPAGLSLRMLLDNNHLNKFDSKNAQDQIDLQYFSYLSIQAAFARYDNAAGGVPPIVENDNAFFAAGDQIAFLPYSSTNASYKGLWTLFFQRLAEKDSQKSRFKYFALYPTGSKTLNRAVFPKNSIKLKVFYTKSTAVAN</sequence>